<dbReference type="Pfam" id="PF02729">
    <property type="entry name" value="OTCace_N"/>
    <property type="match status" value="1"/>
</dbReference>
<dbReference type="InterPro" id="IPR006131">
    <property type="entry name" value="Asp_carbamoyltransf_Asp/Orn-bd"/>
</dbReference>
<keyword evidence="4 7" id="KW-0665">Pyrimidine biosynthesis</keyword>
<evidence type="ECO:0000256" key="4">
    <source>
        <dbReference type="ARBA" id="ARBA00022975"/>
    </source>
</evidence>
<feature type="binding site" evidence="7">
    <location>
        <position position="179"/>
    </location>
    <ligand>
        <name>L-aspartate</name>
        <dbReference type="ChEBI" id="CHEBI:29991"/>
    </ligand>
</feature>
<feature type="binding site" evidence="7">
    <location>
        <position position="67"/>
    </location>
    <ligand>
        <name>carbamoyl phosphate</name>
        <dbReference type="ChEBI" id="CHEBI:58228"/>
    </ligand>
</feature>
<dbReference type="PATRIC" id="fig|1423738.3.peg.1304"/>
<feature type="binding site" evidence="7">
    <location>
        <position position="149"/>
    </location>
    <ligand>
        <name>carbamoyl phosphate</name>
        <dbReference type="ChEBI" id="CHEBI:58228"/>
    </ligand>
</feature>
<evidence type="ECO:0000256" key="6">
    <source>
        <dbReference type="ARBA" id="ARBA00048859"/>
    </source>
</evidence>
<protein>
    <recommendedName>
        <fullName evidence="7">Aspartate carbamoyltransferase</fullName>
        <ecNumber evidence="7">2.1.3.2</ecNumber>
    </recommendedName>
    <alternativeName>
        <fullName evidence="7">Aspartate transcarbamylase</fullName>
        <shortName evidence="7">ATCase</shortName>
    </alternativeName>
</protein>
<organism evidence="10 11">
    <name type="scientific">Lapidilactobacillus dextrinicus DSM 20335</name>
    <dbReference type="NCBI Taxonomy" id="1423738"/>
    <lineage>
        <taxon>Bacteria</taxon>
        <taxon>Bacillati</taxon>
        <taxon>Bacillota</taxon>
        <taxon>Bacilli</taxon>
        <taxon>Lactobacillales</taxon>
        <taxon>Lactobacillaceae</taxon>
        <taxon>Lapidilactobacillus</taxon>
    </lineage>
</organism>
<comment type="catalytic activity">
    <reaction evidence="6 7">
        <text>carbamoyl phosphate + L-aspartate = N-carbamoyl-L-aspartate + phosphate + H(+)</text>
        <dbReference type="Rhea" id="RHEA:20013"/>
        <dbReference type="ChEBI" id="CHEBI:15378"/>
        <dbReference type="ChEBI" id="CHEBI:29991"/>
        <dbReference type="ChEBI" id="CHEBI:32814"/>
        <dbReference type="ChEBI" id="CHEBI:43474"/>
        <dbReference type="ChEBI" id="CHEBI:58228"/>
        <dbReference type="EC" id="2.1.3.2"/>
    </reaction>
</comment>
<evidence type="ECO:0000256" key="3">
    <source>
        <dbReference type="ARBA" id="ARBA00022679"/>
    </source>
</evidence>
<feature type="binding site" evidence="7">
    <location>
        <position position="274"/>
    </location>
    <ligand>
        <name>carbamoyl phosphate</name>
        <dbReference type="ChEBI" id="CHEBI:58228"/>
    </ligand>
</feature>
<comment type="pathway">
    <text evidence="1 7">Pyrimidine metabolism; UMP biosynthesis via de novo pathway; (S)-dihydroorotate from bicarbonate: step 2/3.</text>
</comment>
<feature type="binding site" evidence="7">
    <location>
        <position position="275"/>
    </location>
    <ligand>
        <name>carbamoyl phosphate</name>
        <dbReference type="ChEBI" id="CHEBI:58228"/>
    </ligand>
</feature>
<dbReference type="GO" id="GO:0016597">
    <property type="term" value="F:amino acid binding"/>
    <property type="evidence" value="ECO:0007669"/>
    <property type="project" value="InterPro"/>
</dbReference>
<comment type="subunit">
    <text evidence="7">Heterododecamer (2C3:3R2) of six catalytic PyrB chains organized as two trimers (C3), and six regulatory PyrI chains organized as three dimers (R2).</text>
</comment>
<dbReference type="GO" id="GO:0044205">
    <property type="term" value="P:'de novo' UMP biosynthetic process"/>
    <property type="evidence" value="ECO:0007669"/>
    <property type="project" value="UniProtKB-UniRule"/>
</dbReference>
<dbReference type="EMBL" id="AYYK01000004">
    <property type="protein sequence ID" value="KRM79124.1"/>
    <property type="molecule type" value="Genomic_DNA"/>
</dbReference>
<dbReference type="InterPro" id="IPR006132">
    <property type="entry name" value="Asp/Orn_carbamoyltranf_P-bd"/>
</dbReference>
<keyword evidence="3 7" id="KW-0808">Transferase</keyword>
<feature type="binding site" evidence="7">
    <location>
        <position position="231"/>
    </location>
    <ligand>
        <name>L-aspartate</name>
        <dbReference type="ChEBI" id="CHEBI:29991"/>
    </ligand>
</feature>
<dbReference type="PANTHER" id="PTHR45753">
    <property type="entry name" value="ORNITHINE CARBAMOYLTRANSFERASE, MITOCHONDRIAL"/>
    <property type="match status" value="1"/>
</dbReference>
<evidence type="ECO:0000256" key="2">
    <source>
        <dbReference type="ARBA" id="ARBA00008896"/>
    </source>
</evidence>
<dbReference type="AlphaFoldDB" id="A0A0R2BMP3"/>
<name>A0A0R2BMP3_9LACO</name>
<dbReference type="FunFam" id="3.40.50.1370:FF:000011">
    <property type="entry name" value="Aspartate carbamoyltransferase"/>
    <property type="match status" value="1"/>
</dbReference>
<accession>A0A0R2BMP3</accession>
<dbReference type="NCBIfam" id="NF002032">
    <property type="entry name" value="PRK00856.1"/>
    <property type="match status" value="1"/>
</dbReference>
<dbReference type="NCBIfam" id="TIGR00670">
    <property type="entry name" value="asp_carb_tr"/>
    <property type="match status" value="1"/>
</dbReference>
<dbReference type="Proteomes" id="UP000051813">
    <property type="component" value="Unassembled WGS sequence"/>
</dbReference>
<dbReference type="EC" id="2.1.3.2" evidence="7"/>
<dbReference type="SUPFAM" id="SSF53671">
    <property type="entry name" value="Aspartate/ornithine carbamoyltransferase"/>
    <property type="match status" value="1"/>
</dbReference>
<dbReference type="STRING" id="1423738.FC84_GL001289"/>
<keyword evidence="11" id="KW-1185">Reference proteome</keyword>
<feature type="domain" description="Aspartate/ornithine carbamoyltransferase Asp/Orn-binding" evidence="8">
    <location>
        <begin position="166"/>
        <end position="310"/>
    </location>
</feature>
<dbReference type="UniPathway" id="UPA00070">
    <property type="reaction ID" value="UER00116"/>
</dbReference>
<dbReference type="Gene3D" id="3.40.50.1370">
    <property type="entry name" value="Aspartate/ornithine carbamoyltransferase"/>
    <property type="match status" value="2"/>
</dbReference>
<proteinExistence type="inferred from homology"/>
<evidence type="ECO:0000313" key="10">
    <source>
        <dbReference type="EMBL" id="KRM79124.1"/>
    </source>
</evidence>
<reference evidence="10 11" key="1">
    <citation type="journal article" date="2015" name="Genome Announc.">
        <title>Expanding the biotechnology potential of lactobacilli through comparative genomics of 213 strains and associated genera.</title>
        <authorList>
            <person name="Sun Z."/>
            <person name="Harris H.M."/>
            <person name="McCann A."/>
            <person name="Guo C."/>
            <person name="Argimon S."/>
            <person name="Zhang W."/>
            <person name="Yang X."/>
            <person name="Jeffery I.B."/>
            <person name="Cooney J.C."/>
            <person name="Kagawa T.F."/>
            <person name="Liu W."/>
            <person name="Song Y."/>
            <person name="Salvetti E."/>
            <person name="Wrobel A."/>
            <person name="Rasinkangas P."/>
            <person name="Parkhill J."/>
            <person name="Rea M.C."/>
            <person name="O'Sullivan O."/>
            <person name="Ritari J."/>
            <person name="Douillard F.P."/>
            <person name="Paul Ross R."/>
            <person name="Yang R."/>
            <person name="Briner A.E."/>
            <person name="Felis G.E."/>
            <person name="de Vos W.M."/>
            <person name="Barrangou R."/>
            <person name="Klaenhammer T.R."/>
            <person name="Caufield P.W."/>
            <person name="Cui Y."/>
            <person name="Zhang H."/>
            <person name="O'Toole P.W."/>
        </authorList>
    </citation>
    <scope>NUCLEOTIDE SEQUENCE [LARGE SCALE GENOMIC DNA]</scope>
    <source>
        <strain evidence="10 11">DSM 20335</strain>
    </source>
</reference>
<dbReference type="HAMAP" id="MF_00001">
    <property type="entry name" value="Asp_carb_tr"/>
    <property type="match status" value="1"/>
</dbReference>
<comment type="function">
    <text evidence="5 7">Catalyzes the condensation of carbamoyl phosphate and aspartate to form carbamoyl aspartate and inorganic phosphate, the committed step in the de novo pyrimidine nucleotide biosynthesis pathway.</text>
</comment>
<sequence>MVRRFLRLGGIEQMLKNNRHDLVSAQQLDTEAVLHQIKLATAFQNGLQIKLRRPVYAMNLFFENSTRTHTSFEMAEQRLGIGVIGFQASDSSMTKGESLLDTLKTIQAIGVDLAVIRHSKNAYYEPILAEQLTLSLINAGDGSGEHPSQSLLDMMTINQAFGHFSGLKVGIIGDIAHSRVARSNAELLTKLGARVAFAGPDSWFPVEFSQFGPHVTVDEIVDQADVVMLLRVQHERLSTEMEEGFNASEYHERFGLTAERVERLQPQTIIMHPGPVNRGVEIDSDLVESPHSRIFQQMSNGMYMRMAIIADILSAKNLIEPIELGV</sequence>
<evidence type="ECO:0000259" key="8">
    <source>
        <dbReference type="Pfam" id="PF00185"/>
    </source>
</evidence>
<dbReference type="Pfam" id="PF00185">
    <property type="entry name" value="OTCace"/>
    <property type="match status" value="1"/>
</dbReference>
<feature type="binding site" evidence="7">
    <location>
        <position position="146"/>
    </location>
    <ligand>
        <name>carbamoyl phosphate</name>
        <dbReference type="ChEBI" id="CHEBI:58228"/>
    </ligand>
</feature>
<feature type="domain" description="Aspartate/ornithine carbamoyltransferase carbamoyl-P binding" evidence="9">
    <location>
        <begin position="21"/>
        <end position="158"/>
    </location>
</feature>
<evidence type="ECO:0000256" key="1">
    <source>
        <dbReference type="ARBA" id="ARBA00004852"/>
    </source>
</evidence>
<dbReference type="InterPro" id="IPR002082">
    <property type="entry name" value="Asp_carbamoyltransf"/>
</dbReference>
<dbReference type="InterPro" id="IPR006130">
    <property type="entry name" value="Asp/Orn_carbamoylTrfase"/>
</dbReference>
<evidence type="ECO:0000313" key="11">
    <source>
        <dbReference type="Proteomes" id="UP000051813"/>
    </source>
</evidence>
<evidence type="ECO:0000256" key="5">
    <source>
        <dbReference type="ARBA" id="ARBA00043884"/>
    </source>
</evidence>
<evidence type="ECO:0000256" key="7">
    <source>
        <dbReference type="HAMAP-Rule" id="MF_00001"/>
    </source>
</evidence>
<feature type="binding site" evidence="7">
    <location>
        <position position="117"/>
    </location>
    <ligand>
        <name>carbamoyl phosphate</name>
        <dbReference type="ChEBI" id="CHEBI:58228"/>
    </ligand>
</feature>
<dbReference type="GO" id="GO:0005829">
    <property type="term" value="C:cytosol"/>
    <property type="evidence" value="ECO:0007669"/>
    <property type="project" value="TreeGrafter"/>
</dbReference>
<feature type="binding site" evidence="7">
    <location>
        <position position="68"/>
    </location>
    <ligand>
        <name>carbamoyl phosphate</name>
        <dbReference type="ChEBI" id="CHEBI:58228"/>
    </ligand>
</feature>
<comment type="caution">
    <text evidence="10">The sequence shown here is derived from an EMBL/GenBank/DDBJ whole genome shotgun (WGS) entry which is preliminary data.</text>
</comment>
<dbReference type="GO" id="GO:0004070">
    <property type="term" value="F:aspartate carbamoyltransferase activity"/>
    <property type="evidence" value="ECO:0007669"/>
    <property type="project" value="UniProtKB-UniRule"/>
</dbReference>
<comment type="similarity">
    <text evidence="2 7">Belongs to the aspartate/ornithine carbamoyltransferase superfamily. ATCase family.</text>
</comment>
<dbReference type="PRINTS" id="PR00100">
    <property type="entry name" value="AOTCASE"/>
</dbReference>
<dbReference type="InterPro" id="IPR036901">
    <property type="entry name" value="Asp/Orn_carbamoylTrfase_sf"/>
</dbReference>
<evidence type="ECO:0000259" key="9">
    <source>
        <dbReference type="Pfam" id="PF02729"/>
    </source>
</evidence>
<dbReference type="PANTHER" id="PTHR45753:SF6">
    <property type="entry name" value="ASPARTATE CARBAMOYLTRANSFERASE"/>
    <property type="match status" value="1"/>
</dbReference>
<dbReference type="PRINTS" id="PR00101">
    <property type="entry name" value="ATCASE"/>
</dbReference>
<dbReference type="GO" id="GO:0006520">
    <property type="term" value="P:amino acid metabolic process"/>
    <property type="evidence" value="ECO:0007669"/>
    <property type="project" value="InterPro"/>
</dbReference>
<gene>
    <name evidence="7" type="primary">pyrB</name>
    <name evidence="10" type="ORF">FC84_GL001289</name>
</gene>
<dbReference type="PROSITE" id="PS00097">
    <property type="entry name" value="CARBAMOYLTRANSFERASE"/>
    <property type="match status" value="1"/>
</dbReference>
<feature type="binding site" evidence="7">
    <location>
        <position position="95"/>
    </location>
    <ligand>
        <name>L-aspartate</name>
        <dbReference type="ChEBI" id="CHEBI:29991"/>
    </ligand>
</feature>
<dbReference type="GO" id="GO:0006207">
    <property type="term" value="P:'de novo' pyrimidine nucleobase biosynthetic process"/>
    <property type="evidence" value="ECO:0007669"/>
    <property type="project" value="InterPro"/>
</dbReference>